<feature type="domain" description="HMG box" evidence="2">
    <location>
        <begin position="52"/>
        <end position="113"/>
    </location>
</feature>
<reference evidence="3" key="1">
    <citation type="submission" date="2021-06" db="EMBL/GenBank/DDBJ databases">
        <authorList>
            <person name="Kallberg Y."/>
            <person name="Tangrot J."/>
            <person name="Rosling A."/>
        </authorList>
    </citation>
    <scope>NUCLEOTIDE SEQUENCE</scope>
    <source>
        <strain evidence="3">87-6 pot B 2015</strain>
    </source>
</reference>
<name>A0A9N9NC28_FUNMO</name>
<keyword evidence="4" id="KW-1185">Reference proteome</keyword>
<dbReference type="InterPro" id="IPR009071">
    <property type="entry name" value="HMG_box_dom"/>
</dbReference>
<accession>A0A9N9NC28</accession>
<organism evidence="3 4">
    <name type="scientific">Funneliformis mosseae</name>
    <name type="common">Endomycorrhizal fungus</name>
    <name type="synonym">Glomus mosseae</name>
    <dbReference type="NCBI Taxonomy" id="27381"/>
    <lineage>
        <taxon>Eukaryota</taxon>
        <taxon>Fungi</taxon>
        <taxon>Fungi incertae sedis</taxon>
        <taxon>Mucoromycota</taxon>
        <taxon>Glomeromycotina</taxon>
        <taxon>Glomeromycetes</taxon>
        <taxon>Glomerales</taxon>
        <taxon>Glomeraceae</taxon>
        <taxon>Funneliformis</taxon>
    </lineage>
</organism>
<evidence type="ECO:0000256" key="1">
    <source>
        <dbReference type="SAM" id="MobiDB-lite"/>
    </source>
</evidence>
<dbReference type="Pfam" id="PF00505">
    <property type="entry name" value="HMG_box"/>
    <property type="match status" value="1"/>
</dbReference>
<sequence>AKLNRETRINKKNNRLPTDIKPTFPPTLTANDLIKNAIKSNKPNKSRAITFPNAFIAYRMALTNEYHNKNITLPSVVDLSKIAKNYWEKESKDVKEFYNKLAEDAKSLYNQNNVQII</sequence>
<gene>
    <name evidence="3" type="ORF">FMOSSE_LOCUS14919</name>
</gene>
<comment type="caution">
    <text evidence="3">The sequence shown here is derived from an EMBL/GenBank/DDBJ whole genome shotgun (WGS) entry which is preliminary data.</text>
</comment>
<dbReference type="SUPFAM" id="SSF47095">
    <property type="entry name" value="HMG-box"/>
    <property type="match status" value="1"/>
</dbReference>
<dbReference type="AlphaFoldDB" id="A0A9N9NC28"/>
<dbReference type="EMBL" id="CAJVPP010013160">
    <property type="protein sequence ID" value="CAG8719991.1"/>
    <property type="molecule type" value="Genomic_DNA"/>
</dbReference>
<dbReference type="InterPro" id="IPR036910">
    <property type="entry name" value="HMG_box_dom_sf"/>
</dbReference>
<evidence type="ECO:0000259" key="2">
    <source>
        <dbReference type="Pfam" id="PF00505"/>
    </source>
</evidence>
<protein>
    <submittedName>
        <fullName evidence="3">6025_t:CDS:1</fullName>
    </submittedName>
</protein>
<dbReference type="Proteomes" id="UP000789375">
    <property type="component" value="Unassembled WGS sequence"/>
</dbReference>
<feature type="non-terminal residue" evidence="3">
    <location>
        <position position="1"/>
    </location>
</feature>
<dbReference type="Gene3D" id="1.10.30.10">
    <property type="entry name" value="High mobility group box domain"/>
    <property type="match status" value="1"/>
</dbReference>
<proteinExistence type="predicted"/>
<evidence type="ECO:0000313" key="4">
    <source>
        <dbReference type="Proteomes" id="UP000789375"/>
    </source>
</evidence>
<feature type="region of interest" description="Disordered" evidence="1">
    <location>
        <begin position="1"/>
        <end position="22"/>
    </location>
</feature>
<evidence type="ECO:0000313" key="3">
    <source>
        <dbReference type="EMBL" id="CAG8719991.1"/>
    </source>
</evidence>